<dbReference type="EMBL" id="SHKY01000001">
    <property type="protein sequence ID" value="RZU51855.1"/>
    <property type="molecule type" value="Genomic_DNA"/>
</dbReference>
<evidence type="ECO:0000256" key="10">
    <source>
        <dbReference type="SAM" id="MobiDB-lite"/>
    </source>
</evidence>
<evidence type="ECO:0000256" key="5">
    <source>
        <dbReference type="ARBA" id="ARBA00022777"/>
    </source>
</evidence>
<sequence>MGWVARGGRQDTGHIGGRYRLVERLGTGGMSVVWRGFDEILGREVAVKVLSPQLARDAAFRDRLRQEALAAARLCHPHITGIFDFGESPLSERLTVPYVVMELNDGESVGARLRRDGPLPWRDAVSVAVDVASALATAHARGVVHRDVTPANVMLTGSGAKVVDFGISALVGQRDSAPDGSLLGTPAYLAPERLAGGQVSPATDVYALGLLLYRALTARLPWPAETTTEALRAHLYADPEPVPELPGMPVEVALVCLRCLAKDPEDRPGAGEVAHTLAEIIGVQPIIPPIGGAERPAVSVDVDATVPDARPAAVPSAVHVPAPGGPARRVTGNGHGPQDRRARTAARVPARTGGPAITWRRMPSRSPARPGARRAKSSSPAEPSGPPARGGRPVRAALRVLRLRAGLRIGAALRLGVARPLGGGLFAGGRLRRRAFGTGLGLAADGRGGRGTGHWAAFAARHGLQAVALTLTLLVAVGVAWSAAREPTDVDDNQAAAAGTGTPALTQRRPDCKVRYQVRQDTGTGFEALVTVFNTSDRVLRRWRMSFLYPGSQRIVEAPSTVTQHGRKVVLRAAGGTTLAPRRGVSVILHGAYRETNPLPLAFTVDSSPCRAEVLGVATVAVNTEDSPVTEAAGKGRTAGRGADRGSTGSGAGAGSGAATAPATRSDGGAGSGRTGGRTSMIGTEETPSVPAAGAPSPGPVGGGPLPGVGGRAGPAAGFASSPRLGVLVPDSGTGAAADRGSVEKVKRRPAPAPAHRHPHTGPAGPPAGRGPWISV</sequence>
<dbReference type="InterPro" id="IPR008266">
    <property type="entry name" value="Tyr_kinase_AS"/>
</dbReference>
<comment type="caution">
    <text evidence="12">The sequence shown here is derived from an EMBL/GenBank/DDBJ whole genome shotgun (WGS) entry which is preliminary data.</text>
</comment>
<comment type="catalytic activity">
    <reaction evidence="7">
        <text>L-threonyl-[protein] + ATP = O-phospho-L-threonyl-[protein] + ADP + H(+)</text>
        <dbReference type="Rhea" id="RHEA:46608"/>
        <dbReference type="Rhea" id="RHEA-COMP:11060"/>
        <dbReference type="Rhea" id="RHEA-COMP:11605"/>
        <dbReference type="ChEBI" id="CHEBI:15378"/>
        <dbReference type="ChEBI" id="CHEBI:30013"/>
        <dbReference type="ChEBI" id="CHEBI:30616"/>
        <dbReference type="ChEBI" id="CHEBI:61977"/>
        <dbReference type="ChEBI" id="CHEBI:456216"/>
        <dbReference type="EC" id="2.7.11.1"/>
    </reaction>
</comment>
<dbReference type="AlphaFoldDB" id="A0A4Q7ZNB8"/>
<dbReference type="Gene3D" id="1.10.510.10">
    <property type="entry name" value="Transferase(Phosphotransferase) domain 1"/>
    <property type="match status" value="1"/>
</dbReference>
<reference evidence="12 13" key="1">
    <citation type="submission" date="2019-02" db="EMBL/GenBank/DDBJ databases">
        <title>Sequencing the genomes of 1000 actinobacteria strains.</title>
        <authorList>
            <person name="Klenk H.-P."/>
        </authorList>
    </citation>
    <scope>NUCLEOTIDE SEQUENCE [LARGE SCALE GENOMIC DNA]</scope>
    <source>
        <strain evidence="12 13">DSM 45162</strain>
    </source>
</reference>
<evidence type="ECO:0000313" key="12">
    <source>
        <dbReference type="EMBL" id="RZU51855.1"/>
    </source>
</evidence>
<keyword evidence="5 12" id="KW-0418">Kinase</keyword>
<accession>A0A4Q7ZNB8</accession>
<keyword evidence="4 9" id="KW-0547">Nucleotide-binding</keyword>
<dbReference type="PROSITE" id="PS00109">
    <property type="entry name" value="PROTEIN_KINASE_TYR"/>
    <property type="match status" value="1"/>
</dbReference>
<dbReference type="InterPro" id="IPR008965">
    <property type="entry name" value="CBM2/CBM3_carb-bd_dom_sf"/>
</dbReference>
<dbReference type="Proteomes" id="UP000292564">
    <property type="component" value="Unassembled WGS sequence"/>
</dbReference>
<feature type="compositionally biased region" description="Low complexity" evidence="10">
    <location>
        <begin position="315"/>
        <end position="328"/>
    </location>
</feature>
<name>A0A4Q7ZNB8_9ACTN</name>
<evidence type="ECO:0000313" key="13">
    <source>
        <dbReference type="Proteomes" id="UP000292564"/>
    </source>
</evidence>
<feature type="compositionally biased region" description="Low complexity" evidence="10">
    <location>
        <begin position="714"/>
        <end position="723"/>
    </location>
</feature>
<keyword evidence="13" id="KW-1185">Reference proteome</keyword>
<keyword evidence="3" id="KW-0808">Transferase</keyword>
<dbReference type="Gene3D" id="3.30.200.20">
    <property type="entry name" value="Phosphorylase Kinase, domain 1"/>
    <property type="match status" value="1"/>
</dbReference>
<gene>
    <name evidence="12" type="ORF">EV385_3691</name>
</gene>
<dbReference type="OrthoDB" id="4408092at2"/>
<evidence type="ECO:0000256" key="9">
    <source>
        <dbReference type="PROSITE-ProRule" id="PRU10141"/>
    </source>
</evidence>
<dbReference type="Pfam" id="PF00069">
    <property type="entry name" value="Pkinase"/>
    <property type="match status" value="1"/>
</dbReference>
<dbReference type="PROSITE" id="PS00107">
    <property type="entry name" value="PROTEIN_KINASE_ATP"/>
    <property type="match status" value="1"/>
</dbReference>
<dbReference type="GO" id="GO:0030247">
    <property type="term" value="F:polysaccharide binding"/>
    <property type="evidence" value="ECO:0007669"/>
    <property type="project" value="InterPro"/>
</dbReference>
<dbReference type="RefSeq" id="WP_130510559.1">
    <property type="nucleotide sequence ID" value="NZ_SHKY01000001.1"/>
</dbReference>
<dbReference type="InterPro" id="IPR011009">
    <property type="entry name" value="Kinase-like_dom_sf"/>
</dbReference>
<evidence type="ECO:0000256" key="2">
    <source>
        <dbReference type="ARBA" id="ARBA00022527"/>
    </source>
</evidence>
<evidence type="ECO:0000259" key="11">
    <source>
        <dbReference type="PROSITE" id="PS50011"/>
    </source>
</evidence>
<dbReference type="PROSITE" id="PS50011">
    <property type="entry name" value="PROTEIN_KINASE_DOM"/>
    <property type="match status" value="1"/>
</dbReference>
<proteinExistence type="predicted"/>
<dbReference type="SMART" id="SM00637">
    <property type="entry name" value="CBD_II"/>
    <property type="match status" value="1"/>
</dbReference>
<feature type="compositionally biased region" description="Low complexity" evidence="10">
    <location>
        <begin position="377"/>
        <end position="393"/>
    </location>
</feature>
<dbReference type="EC" id="2.7.11.1" evidence="1"/>
<evidence type="ECO:0000256" key="8">
    <source>
        <dbReference type="ARBA" id="ARBA00048679"/>
    </source>
</evidence>
<feature type="domain" description="Protein kinase" evidence="11">
    <location>
        <begin position="19"/>
        <end position="287"/>
    </location>
</feature>
<evidence type="ECO:0000256" key="7">
    <source>
        <dbReference type="ARBA" id="ARBA00047899"/>
    </source>
</evidence>
<dbReference type="GO" id="GO:0005975">
    <property type="term" value="P:carbohydrate metabolic process"/>
    <property type="evidence" value="ECO:0007669"/>
    <property type="project" value="InterPro"/>
</dbReference>
<dbReference type="SUPFAM" id="SSF49384">
    <property type="entry name" value="Carbohydrate-binding domain"/>
    <property type="match status" value="1"/>
</dbReference>
<feature type="compositionally biased region" description="Low complexity" evidence="10">
    <location>
        <begin position="657"/>
        <end position="667"/>
    </location>
</feature>
<dbReference type="CDD" id="cd14014">
    <property type="entry name" value="STKc_PknB_like"/>
    <property type="match status" value="1"/>
</dbReference>
<dbReference type="PANTHER" id="PTHR43289">
    <property type="entry name" value="MITOGEN-ACTIVATED PROTEIN KINASE KINASE KINASE 20-RELATED"/>
    <property type="match status" value="1"/>
</dbReference>
<dbReference type="Gene3D" id="2.60.40.290">
    <property type="match status" value="1"/>
</dbReference>
<evidence type="ECO:0000256" key="4">
    <source>
        <dbReference type="ARBA" id="ARBA00022741"/>
    </source>
</evidence>
<dbReference type="PANTHER" id="PTHR43289:SF6">
    <property type="entry name" value="SERINE_THREONINE-PROTEIN KINASE NEKL-3"/>
    <property type="match status" value="1"/>
</dbReference>
<dbReference type="InterPro" id="IPR001919">
    <property type="entry name" value="CBD2"/>
</dbReference>
<dbReference type="FunFam" id="3.30.200.20:FF:000035">
    <property type="entry name" value="Serine/threonine protein kinase Stk1"/>
    <property type="match status" value="1"/>
</dbReference>
<evidence type="ECO:0000256" key="6">
    <source>
        <dbReference type="ARBA" id="ARBA00022840"/>
    </source>
</evidence>
<dbReference type="InterPro" id="IPR017441">
    <property type="entry name" value="Protein_kinase_ATP_BS"/>
</dbReference>
<dbReference type="GO" id="GO:0004674">
    <property type="term" value="F:protein serine/threonine kinase activity"/>
    <property type="evidence" value="ECO:0007669"/>
    <property type="project" value="UniProtKB-KW"/>
</dbReference>
<comment type="catalytic activity">
    <reaction evidence="8">
        <text>L-seryl-[protein] + ATP = O-phospho-L-seryl-[protein] + ADP + H(+)</text>
        <dbReference type="Rhea" id="RHEA:17989"/>
        <dbReference type="Rhea" id="RHEA-COMP:9863"/>
        <dbReference type="Rhea" id="RHEA-COMP:11604"/>
        <dbReference type="ChEBI" id="CHEBI:15378"/>
        <dbReference type="ChEBI" id="CHEBI:29999"/>
        <dbReference type="ChEBI" id="CHEBI:30616"/>
        <dbReference type="ChEBI" id="CHEBI:83421"/>
        <dbReference type="ChEBI" id="CHEBI:456216"/>
        <dbReference type="EC" id="2.7.11.1"/>
    </reaction>
</comment>
<dbReference type="InterPro" id="IPR000719">
    <property type="entry name" value="Prot_kinase_dom"/>
</dbReference>
<protein>
    <recommendedName>
        <fullName evidence="1">non-specific serine/threonine protein kinase</fullName>
        <ecNumber evidence="1">2.7.11.1</ecNumber>
    </recommendedName>
</protein>
<dbReference type="InterPro" id="IPR012291">
    <property type="entry name" value="CBM2_carb-bd_dom_sf"/>
</dbReference>
<feature type="compositionally biased region" description="Gly residues" evidence="10">
    <location>
        <begin position="700"/>
        <end position="713"/>
    </location>
</feature>
<dbReference type="Pfam" id="PF00553">
    <property type="entry name" value="CBM_2"/>
    <property type="match status" value="1"/>
</dbReference>
<dbReference type="GO" id="GO:0004553">
    <property type="term" value="F:hydrolase activity, hydrolyzing O-glycosyl compounds"/>
    <property type="evidence" value="ECO:0007669"/>
    <property type="project" value="InterPro"/>
</dbReference>
<feature type="binding site" evidence="9">
    <location>
        <position position="48"/>
    </location>
    <ligand>
        <name>ATP</name>
        <dbReference type="ChEBI" id="CHEBI:30616"/>
    </ligand>
</feature>
<dbReference type="SUPFAM" id="SSF56112">
    <property type="entry name" value="Protein kinase-like (PK-like)"/>
    <property type="match status" value="1"/>
</dbReference>
<feature type="region of interest" description="Disordered" evidence="10">
    <location>
        <begin position="628"/>
        <end position="776"/>
    </location>
</feature>
<keyword evidence="6 9" id="KW-0067">ATP-binding</keyword>
<evidence type="ECO:0000256" key="1">
    <source>
        <dbReference type="ARBA" id="ARBA00012513"/>
    </source>
</evidence>
<feature type="region of interest" description="Disordered" evidence="10">
    <location>
        <begin position="315"/>
        <end position="393"/>
    </location>
</feature>
<keyword evidence="2" id="KW-0723">Serine/threonine-protein kinase</keyword>
<evidence type="ECO:0000256" key="3">
    <source>
        <dbReference type="ARBA" id="ARBA00022679"/>
    </source>
</evidence>
<feature type="compositionally biased region" description="Low complexity" evidence="10">
    <location>
        <begin position="360"/>
        <end position="370"/>
    </location>
</feature>
<dbReference type="GO" id="GO:0005524">
    <property type="term" value="F:ATP binding"/>
    <property type="evidence" value="ECO:0007669"/>
    <property type="project" value="UniProtKB-UniRule"/>
</dbReference>
<feature type="compositionally biased region" description="Basic residues" evidence="10">
    <location>
        <begin position="746"/>
        <end position="760"/>
    </location>
</feature>
<organism evidence="12 13">
    <name type="scientific">Krasilnikovia cinnamomea</name>
    <dbReference type="NCBI Taxonomy" id="349313"/>
    <lineage>
        <taxon>Bacteria</taxon>
        <taxon>Bacillati</taxon>
        <taxon>Actinomycetota</taxon>
        <taxon>Actinomycetes</taxon>
        <taxon>Micromonosporales</taxon>
        <taxon>Micromonosporaceae</taxon>
        <taxon>Krasilnikovia</taxon>
    </lineage>
</organism>